<dbReference type="Gene3D" id="1.10.10.10">
    <property type="entry name" value="Winged helix-like DNA-binding domain superfamily/Winged helix DNA-binding domain"/>
    <property type="match status" value="1"/>
</dbReference>
<keyword evidence="10" id="KW-0067">ATP-binding</keyword>
<dbReference type="InterPro" id="IPR027417">
    <property type="entry name" value="P-loop_NTPase"/>
</dbReference>
<evidence type="ECO:0000256" key="12">
    <source>
        <dbReference type="ARBA" id="ARBA00023172"/>
    </source>
</evidence>
<dbReference type="SUPFAM" id="SSF47819">
    <property type="entry name" value="HRDC-like"/>
    <property type="match status" value="1"/>
</dbReference>
<dbReference type="InterPro" id="IPR004589">
    <property type="entry name" value="DNA_helicase_ATP-dep_RecQ"/>
</dbReference>
<proteinExistence type="inferred from homology"/>
<dbReference type="PROSITE" id="PS50967">
    <property type="entry name" value="HRDC"/>
    <property type="match status" value="1"/>
</dbReference>
<evidence type="ECO:0000256" key="16">
    <source>
        <dbReference type="NCBIfam" id="TIGR01389"/>
    </source>
</evidence>
<dbReference type="PROSITE" id="PS51194">
    <property type="entry name" value="HELICASE_CTER"/>
    <property type="match status" value="1"/>
</dbReference>
<dbReference type="GO" id="GO:0003677">
    <property type="term" value="F:DNA binding"/>
    <property type="evidence" value="ECO:0007669"/>
    <property type="project" value="UniProtKB-KW"/>
</dbReference>
<gene>
    <name evidence="20" type="primary">recQ</name>
    <name evidence="20" type="ORF">HBA54_12000</name>
</gene>
<evidence type="ECO:0000256" key="11">
    <source>
        <dbReference type="ARBA" id="ARBA00023125"/>
    </source>
</evidence>
<evidence type="ECO:0000256" key="15">
    <source>
        <dbReference type="ARBA" id="ARBA00034617"/>
    </source>
</evidence>
<protein>
    <recommendedName>
        <fullName evidence="16">DNA helicase RecQ</fullName>
        <ecNumber evidence="16">5.6.2.4</ecNumber>
    </recommendedName>
</protein>
<dbReference type="GO" id="GO:0006281">
    <property type="term" value="P:DNA repair"/>
    <property type="evidence" value="ECO:0007669"/>
    <property type="project" value="UniProtKB-KW"/>
</dbReference>
<evidence type="ECO:0000256" key="2">
    <source>
        <dbReference type="ARBA" id="ARBA00001947"/>
    </source>
</evidence>
<dbReference type="CDD" id="cd18794">
    <property type="entry name" value="SF2_C_RecQ"/>
    <property type="match status" value="1"/>
</dbReference>
<dbReference type="GO" id="GO:0006310">
    <property type="term" value="P:DNA recombination"/>
    <property type="evidence" value="ECO:0007669"/>
    <property type="project" value="UniProtKB-UniRule"/>
</dbReference>
<comment type="catalytic activity">
    <reaction evidence="15">
        <text>Couples ATP hydrolysis with the unwinding of duplex DNA by translocating in the 3'-5' direction.</text>
        <dbReference type="EC" id="5.6.2.4"/>
    </reaction>
</comment>
<dbReference type="CDD" id="cd17920">
    <property type="entry name" value="DEXHc_RecQ"/>
    <property type="match status" value="1"/>
</dbReference>
<dbReference type="InterPro" id="IPR001650">
    <property type="entry name" value="Helicase_C-like"/>
</dbReference>
<dbReference type="GO" id="GO:0005524">
    <property type="term" value="F:ATP binding"/>
    <property type="evidence" value="ECO:0007669"/>
    <property type="project" value="UniProtKB-KW"/>
</dbReference>
<evidence type="ECO:0000256" key="6">
    <source>
        <dbReference type="ARBA" id="ARBA00022763"/>
    </source>
</evidence>
<evidence type="ECO:0000259" key="18">
    <source>
        <dbReference type="PROSITE" id="PS51192"/>
    </source>
</evidence>
<dbReference type="NCBIfam" id="TIGR00614">
    <property type="entry name" value="recQ_fam"/>
    <property type="match status" value="1"/>
</dbReference>
<evidence type="ECO:0000256" key="4">
    <source>
        <dbReference type="ARBA" id="ARBA00022723"/>
    </source>
</evidence>
<dbReference type="SMART" id="SM00341">
    <property type="entry name" value="HRDC"/>
    <property type="match status" value="1"/>
</dbReference>
<keyword evidence="5" id="KW-0547">Nucleotide-binding</keyword>
<dbReference type="GO" id="GO:0046872">
    <property type="term" value="F:metal ion binding"/>
    <property type="evidence" value="ECO:0007669"/>
    <property type="project" value="UniProtKB-KW"/>
</dbReference>
<dbReference type="InterPro" id="IPR011545">
    <property type="entry name" value="DEAD/DEAH_box_helicase_dom"/>
</dbReference>
<evidence type="ECO:0000259" key="19">
    <source>
        <dbReference type="PROSITE" id="PS51194"/>
    </source>
</evidence>
<reference evidence="20" key="1">
    <citation type="submission" date="2020-03" db="EMBL/GenBank/DDBJ databases">
        <title>Genome of Pelagibius litoralis DSM 21314T.</title>
        <authorList>
            <person name="Wang G."/>
        </authorList>
    </citation>
    <scope>NUCLEOTIDE SEQUENCE</scope>
    <source>
        <strain evidence="20">DSM 21314</strain>
    </source>
</reference>
<comment type="similarity">
    <text evidence="3">Belongs to the helicase family. RecQ subfamily.</text>
</comment>
<dbReference type="Proteomes" id="UP000761264">
    <property type="component" value="Unassembled WGS sequence"/>
</dbReference>
<dbReference type="InterPro" id="IPR018982">
    <property type="entry name" value="RQC_domain"/>
</dbReference>
<evidence type="ECO:0000256" key="7">
    <source>
        <dbReference type="ARBA" id="ARBA00022801"/>
    </source>
</evidence>
<keyword evidence="6" id="KW-0227">DNA damage</keyword>
<dbReference type="PANTHER" id="PTHR13710:SF105">
    <property type="entry name" value="ATP-DEPENDENT DNA HELICASE Q1"/>
    <property type="match status" value="1"/>
</dbReference>
<dbReference type="GO" id="GO:0043590">
    <property type="term" value="C:bacterial nucleoid"/>
    <property type="evidence" value="ECO:0007669"/>
    <property type="project" value="TreeGrafter"/>
</dbReference>
<comment type="caution">
    <text evidence="20">The sequence shown here is derived from an EMBL/GenBank/DDBJ whole genome shotgun (WGS) entry which is preliminary data.</text>
</comment>
<evidence type="ECO:0000259" key="17">
    <source>
        <dbReference type="PROSITE" id="PS50967"/>
    </source>
</evidence>
<dbReference type="GO" id="GO:0009432">
    <property type="term" value="P:SOS response"/>
    <property type="evidence" value="ECO:0007669"/>
    <property type="project" value="UniProtKB-UniRule"/>
</dbReference>
<dbReference type="GO" id="GO:0009378">
    <property type="term" value="F:four-way junction helicase activity"/>
    <property type="evidence" value="ECO:0007669"/>
    <property type="project" value="TreeGrafter"/>
</dbReference>
<evidence type="ECO:0000256" key="10">
    <source>
        <dbReference type="ARBA" id="ARBA00022840"/>
    </source>
</evidence>
<dbReference type="Pfam" id="PF09382">
    <property type="entry name" value="RQC"/>
    <property type="match status" value="1"/>
</dbReference>
<keyword evidence="7 20" id="KW-0378">Hydrolase</keyword>
<dbReference type="GO" id="GO:0005737">
    <property type="term" value="C:cytoplasm"/>
    <property type="evidence" value="ECO:0007669"/>
    <property type="project" value="TreeGrafter"/>
</dbReference>
<feature type="domain" description="HRDC" evidence="17">
    <location>
        <begin position="527"/>
        <end position="601"/>
    </location>
</feature>
<evidence type="ECO:0000256" key="13">
    <source>
        <dbReference type="ARBA" id="ARBA00023204"/>
    </source>
</evidence>
<dbReference type="GO" id="GO:0016787">
    <property type="term" value="F:hydrolase activity"/>
    <property type="evidence" value="ECO:0007669"/>
    <property type="project" value="UniProtKB-KW"/>
</dbReference>
<dbReference type="Pfam" id="PF00271">
    <property type="entry name" value="Helicase_C"/>
    <property type="match status" value="1"/>
</dbReference>
<organism evidence="20 21">
    <name type="scientific">Pelagibius litoralis</name>
    <dbReference type="NCBI Taxonomy" id="374515"/>
    <lineage>
        <taxon>Bacteria</taxon>
        <taxon>Pseudomonadati</taxon>
        <taxon>Pseudomonadota</taxon>
        <taxon>Alphaproteobacteria</taxon>
        <taxon>Rhodospirillales</taxon>
        <taxon>Rhodovibrionaceae</taxon>
        <taxon>Pelagibius</taxon>
    </lineage>
</organism>
<dbReference type="FunFam" id="3.40.50.300:FF:001389">
    <property type="entry name" value="ATP-dependent DNA helicase RecQ"/>
    <property type="match status" value="1"/>
</dbReference>
<keyword evidence="9" id="KW-0862">Zinc</keyword>
<keyword evidence="14" id="KW-0413">Isomerase</keyword>
<evidence type="ECO:0000313" key="21">
    <source>
        <dbReference type="Proteomes" id="UP000761264"/>
    </source>
</evidence>
<evidence type="ECO:0000256" key="9">
    <source>
        <dbReference type="ARBA" id="ARBA00022833"/>
    </source>
</evidence>
<accession>A0A967KBT9</accession>
<dbReference type="InterPro" id="IPR002121">
    <property type="entry name" value="HRDC_dom"/>
</dbReference>
<evidence type="ECO:0000256" key="8">
    <source>
        <dbReference type="ARBA" id="ARBA00022806"/>
    </source>
</evidence>
<dbReference type="EC" id="5.6.2.4" evidence="16"/>
<dbReference type="Gene3D" id="3.40.50.300">
    <property type="entry name" value="P-loop containing nucleotide triphosphate hydrolases"/>
    <property type="match status" value="2"/>
</dbReference>
<evidence type="ECO:0000313" key="20">
    <source>
        <dbReference type="EMBL" id="NIA69315.1"/>
    </source>
</evidence>
<dbReference type="EMBL" id="JAAQPH010000008">
    <property type="protein sequence ID" value="NIA69315.1"/>
    <property type="molecule type" value="Genomic_DNA"/>
</dbReference>
<dbReference type="Pfam" id="PF16124">
    <property type="entry name" value="RecQ_Zn_bind"/>
    <property type="match status" value="1"/>
</dbReference>
<dbReference type="PANTHER" id="PTHR13710">
    <property type="entry name" value="DNA HELICASE RECQ FAMILY MEMBER"/>
    <property type="match status" value="1"/>
</dbReference>
<dbReference type="Pfam" id="PF00270">
    <property type="entry name" value="DEAD"/>
    <property type="match status" value="1"/>
</dbReference>
<evidence type="ECO:0000256" key="3">
    <source>
        <dbReference type="ARBA" id="ARBA00005446"/>
    </source>
</evidence>
<dbReference type="FunFam" id="3.40.50.300:FF:000156">
    <property type="entry name" value="ATP-dependent DNA helicase recQ"/>
    <property type="match status" value="1"/>
</dbReference>
<dbReference type="InterPro" id="IPR014001">
    <property type="entry name" value="Helicase_ATP-bd"/>
</dbReference>
<evidence type="ECO:0000256" key="1">
    <source>
        <dbReference type="ARBA" id="ARBA00001946"/>
    </source>
</evidence>
<dbReference type="Gene3D" id="1.10.150.80">
    <property type="entry name" value="HRDC domain"/>
    <property type="match status" value="1"/>
</dbReference>
<dbReference type="GO" id="GO:0006260">
    <property type="term" value="P:DNA replication"/>
    <property type="evidence" value="ECO:0007669"/>
    <property type="project" value="InterPro"/>
</dbReference>
<sequence>MTDAKQQVLKEVFGFDDFRPGQADIIDTLLAGRSALAVMPTGAGKSLCFQVPALVLGGLTIVVSPLVALMQDQVAALRLAGVEAETINSSRSREDNIASWRRVAAGETRLLYLAPERLMTERMLTALERLDVRLIAVDEAHCISQWGPAFRPEYEDLARLREIFPGVPIAALTATADATTRKDVVERLFGNQAESFVLGFDRPNLQLGVEVKRTWKNQLLAFVQRYESASGIVYCLSRRKTEEAAAFLAENGVKALAYHAGMDKQLRDANQNAFMTDDGVVMVATIAFGMGIDKPDVRFVFHCDLPASVEAYYQEIGRAGRDGQPAEVQMLYGLDDIRMRRVFIEQEDGGDDRRRREHQRLDALIGYCESPSCRRRLLLEYFGETMENCGNCDLCRNPVELSDGTAEGQKILAVIDQTGQRFGVGHIVDILRGTTTEKVTKAGHDRLPGFGAGAEGKKEAWRSFLRQLVAAGFLRLDIAGYGGLGITSKGQALLRGEVPFHYRLDRIATGGGKAVRSRSKAPEQDMTTVQSDLLHKLKELRLRLAKDRGVPAYVIFPDRTLIDMARRQPQTHDEFAEVNGVGAAKLRDFADIFLGEIAGAG</sequence>
<feature type="domain" description="Helicase ATP-binding" evidence="18">
    <location>
        <begin position="26"/>
        <end position="194"/>
    </location>
</feature>
<dbReference type="GO" id="GO:0030894">
    <property type="term" value="C:replisome"/>
    <property type="evidence" value="ECO:0007669"/>
    <property type="project" value="TreeGrafter"/>
</dbReference>
<dbReference type="SMART" id="SM00490">
    <property type="entry name" value="HELICc"/>
    <property type="match status" value="1"/>
</dbReference>
<keyword evidence="4" id="KW-0479">Metal-binding</keyword>
<evidence type="ECO:0000256" key="14">
    <source>
        <dbReference type="ARBA" id="ARBA00023235"/>
    </source>
</evidence>
<keyword evidence="11" id="KW-0238">DNA-binding</keyword>
<keyword evidence="21" id="KW-1185">Reference proteome</keyword>
<comment type="cofactor">
    <cofactor evidence="1">
        <name>Mg(2+)</name>
        <dbReference type="ChEBI" id="CHEBI:18420"/>
    </cofactor>
</comment>
<keyword evidence="8 20" id="KW-0347">Helicase</keyword>
<evidence type="ECO:0000256" key="5">
    <source>
        <dbReference type="ARBA" id="ARBA00022741"/>
    </source>
</evidence>
<dbReference type="SMART" id="SM00956">
    <property type="entry name" value="RQC"/>
    <property type="match status" value="1"/>
</dbReference>
<keyword evidence="13" id="KW-0234">DNA repair</keyword>
<dbReference type="RefSeq" id="WP_167224783.1">
    <property type="nucleotide sequence ID" value="NZ_JAAQPH010000008.1"/>
</dbReference>
<dbReference type="InterPro" id="IPR032284">
    <property type="entry name" value="RecQ_Zn-bd"/>
</dbReference>
<dbReference type="SMART" id="SM00487">
    <property type="entry name" value="DEXDc"/>
    <property type="match status" value="1"/>
</dbReference>
<dbReference type="InterPro" id="IPR010997">
    <property type="entry name" value="HRDC-like_sf"/>
</dbReference>
<dbReference type="AlphaFoldDB" id="A0A967KBT9"/>
<dbReference type="GO" id="GO:0043138">
    <property type="term" value="F:3'-5' DNA helicase activity"/>
    <property type="evidence" value="ECO:0007669"/>
    <property type="project" value="UniProtKB-EC"/>
</dbReference>
<dbReference type="SUPFAM" id="SSF52540">
    <property type="entry name" value="P-loop containing nucleoside triphosphate hydrolases"/>
    <property type="match status" value="2"/>
</dbReference>
<dbReference type="InterPro" id="IPR006293">
    <property type="entry name" value="DNA_helicase_ATP-dep_RecQ_bac"/>
</dbReference>
<comment type="cofactor">
    <cofactor evidence="2">
        <name>Zn(2+)</name>
        <dbReference type="ChEBI" id="CHEBI:29105"/>
    </cofactor>
</comment>
<keyword evidence="12" id="KW-0233">DNA recombination</keyword>
<dbReference type="InterPro" id="IPR044876">
    <property type="entry name" value="HRDC_dom_sf"/>
</dbReference>
<name>A0A967KBT9_9PROT</name>
<dbReference type="InterPro" id="IPR036388">
    <property type="entry name" value="WH-like_DNA-bd_sf"/>
</dbReference>
<dbReference type="NCBIfam" id="TIGR01389">
    <property type="entry name" value="recQ"/>
    <property type="match status" value="1"/>
</dbReference>
<dbReference type="Pfam" id="PF00570">
    <property type="entry name" value="HRDC"/>
    <property type="match status" value="1"/>
</dbReference>
<feature type="domain" description="Helicase C-terminal" evidence="19">
    <location>
        <begin position="215"/>
        <end position="362"/>
    </location>
</feature>
<dbReference type="PROSITE" id="PS51192">
    <property type="entry name" value="HELICASE_ATP_BIND_1"/>
    <property type="match status" value="1"/>
</dbReference>